<dbReference type="Proteomes" id="UP000007266">
    <property type="component" value="Linkage group 8"/>
</dbReference>
<name>D6WWQ7_TRICA</name>
<organism evidence="1 2">
    <name type="scientific">Tribolium castaneum</name>
    <name type="common">Red flour beetle</name>
    <dbReference type="NCBI Taxonomy" id="7070"/>
    <lineage>
        <taxon>Eukaryota</taxon>
        <taxon>Metazoa</taxon>
        <taxon>Ecdysozoa</taxon>
        <taxon>Arthropoda</taxon>
        <taxon>Hexapoda</taxon>
        <taxon>Insecta</taxon>
        <taxon>Pterygota</taxon>
        <taxon>Neoptera</taxon>
        <taxon>Endopterygota</taxon>
        <taxon>Coleoptera</taxon>
        <taxon>Polyphaga</taxon>
        <taxon>Cucujiformia</taxon>
        <taxon>Tenebrionidae</taxon>
        <taxon>Tenebrionidae incertae sedis</taxon>
        <taxon>Tribolium</taxon>
    </lineage>
</organism>
<dbReference type="EMBL" id="KQ971361">
    <property type="protein sequence ID" value="EFA08746.1"/>
    <property type="molecule type" value="Genomic_DNA"/>
</dbReference>
<dbReference type="InParanoid" id="D6WWQ7"/>
<keyword evidence="2" id="KW-1185">Reference proteome</keyword>
<sequence>MAFRLYGEIQGARIRFLNDLVDARHQLCHATGRLKDTLKTTSIPHEPAARCPVNHKRTTTTALLQEQSKPENVQQLR</sequence>
<reference evidence="1 2" key="1">
    <citation type="journal article" date="2008" name="Nature">
        <title>The genome of the model beetle and pest Tribolium castaneum.</title>
        <authorList>
            <consortium name="Tribolium Genome Sequencing Consortium"/>
            <person name="Richards S."/>
            <person name="Gibbs R.A."/>
            <person name="Weinstock G.M."/>
            <person name="Brown S.J."/>
            <person name="Denell R."/>
            <person name="Beeman R.W."/>
            <person name="Gibbs R."/>
            <person name="Beeman R.W."/>
            <person name="Brown S.J."/>
            <person name="Bucher G."/>
            <person name="Friedrich M."/>
            <person name="Grimmelikhuijzen C.J."/>
            <person name="Klingler M."/>
            <person name="Lorenzen M."/>
            <person name="Richards S."/>
            <person name="Roth S."/>
            <person name="Schroder R."/>
            <person name="Tautz D."/>
            <person name="Zdobnov E.M."/>
            <person name="Muzny D."/>
            <person name="Gibbs R.A."/>
            <person name="Weinstock G.M."/>
            <person name="Attaway T."/>
            <person name="Bell S."/>
            <person name="Buhay C.J."/>
            <person name="Chandrabose M.N."/>
            <person name="Chavez D."/>
            <person name="Clerk-Blankenburg K.P."/>
            <person name="Cree A."/>
            <person name="Dao M."/>
            <person name="Davis C."/>
            <person name="Chacko J."/>
            <person name="Dinh H."/>
            <person name="Dugan-Rocha S."/>
            <person name="Fowler G."/>
            <person name="Garner T.T."/>
            <person name="Garnes J."/>
            <person name="Gnirke A."/>
            <person name="Hawes A."/>
            <person name="Hernandez J."/>
            <person name="Hines S."/>
            <person name="Holder M."/>
            <person name="Hume J."/>
            <person name="Jhangiani S.N."/>
            <person name="Joshi V."/>
            <person name="Khan Z.M."/>
            <person name="Jackson L."/>
            <person name="Kovar C."/>
            <person name="Kowis A."/>
            <person name="Lee S."/>
            <person name="Lewis L.R."/>
            <person name="Margolis J."/>
            <person name="Morgan M."/>
            <person name="Nazareth L.V."/>
            <person name="Nguyen N."/>
            <person name="Okwuonu G."/>
            <person name="Parker D."/>
            <person name="Richards S."/>
            <person name="Ruiz S.J."/>
            <person name="Santibanez J."/>
            <person name="Savard J."/>
            <person name="Scherer S.E."/>
            <person name="Schneider B."/>
            <person name="Sodergren E."/>
            <person name="Tautz D."/>
            <person name="Vattahil S."/>
            <person name="Villasana D."/>
            <person name="White C.S."/>
            <person name="Wright R."/>
            <person name="Park Y."/>
            <person name="Beeman R.W."/>
            <person name="Lord J."/>
            <person name="Oppert B."/>
            <person name="Lorenzen M."/>
            <person name="Brown S."/>
            <person name="Wang L."/>
            <person name="Savard J."/>
            <person name="Tautz D."/>
            <person name="Richards S."/>
            <person name="Weinstock G."/>
            <person name="Gibbs R.A."/>
            <person name="Liu Y."/>
            <person name="Worley K."/>
            <person name="Weinstock G."/>
            <person name="Elsik C.G."/>
            <person name="Reese J.T."/>
            <person name="Elhaik E."/>
            <person name="Landan G."/>
            <person name="Graur D."/>
            <person name="Arensburger P."/>
            <person name="Atkinson P."/>
            <person name="Beeman R.W."/>
            <person name="Beidler J."/>
            <person name="Brown S.J."/>
            <person name="Demuth J.P."/>
            <person name="Drury D.W."/>
            <person name="Du Y.Z."/>
            <person name="Fujiwara H."/>
            <person name="Lorenzen M."/>
            <person name="Maselli V."/>
            <person name="Osanai M."/>
            <person name="Park Y."/>
            <person name="Robertson H.M."/>
            <person name="Tu Z."/>
            <person name="Wang J.J."/>
            <person name="Wang S."/>
            <person name="Richards S."/>
            <person name="Song H."/>
            <person name="Zhang L."/>
            <person name="Sodergren E."/>
            <person name="Werner D."/>
            <person name="Stanke M."/>
            <person name="Morgenstern B."/>
            <person name="Solovyev V."/>
            <person name="Kosarev P."/>
            <person name="Brown G."/>
            <person name="Chen H.C."/>
            <person name="Ermolaeva O."/>
            <person name="Hlavina W."/>
            <person name="Kapustin Y."/>
            <person name="Kiryutin B."/>
            <person name="Kitts P."/>
            <person name="Maglott D."/>
            <person name="Pruitt K."/>
            <person name="Sapojnikov V."/>
            <person name="Souvorov A."/>
            <person name="Mackey A.J."/>
            <person name="Waterhouse R.M."/>
            <person name="Wyder S."/>
            <person name="Zdobnov E.M."/>
            <person name="Zdobnov E.M."/>
            <person name="Wyder S."/>
            <person name="Kriventseva E.V."/>
            <person name="Kadowaki T."/>
            <person name="Bork P."/>
            <person name="Aranda M."/>
            <person name="Bao R."/>
            <person name="Beermann A."/>
            <person name="Berns N."/>
            <person name="Bolognesi R."/>
            <person name="Bonneton F."/>
            <person name="Bopp D."/>
            <person name="Brown S.J."/>
            <person name="Bucher G."/>
            <person name="Butts T."/>
            <person name="Chaumot A."/>
            <person name="Denell R.E."/>
            <person name="Ferrier D.E."/>
            <person name="Friedrich M."/>
            <person name="Gordon C.M."/>
            <person name="Jindra M."/>
            <person name="Klingler M."/>
            <person name="Lan Q."/>
            <person name="Lattorff H.M."/>
            <person name="Laudet V."/>
            <person name="von Levetsow C."/>
            <person name="Liu Z."/>
            <person name="Lutz R."/>
            <person name="Lynch J.A."/>
            <person name="da Fonseca R.N."/>
            <person name="Posnien N."/>
            <person name="Reuter R."/>
            <person name="Roth S."/>
            <person name="Savard J."/>
            <person name="Schinko J.B."/>
            <person name="Schmitt C."/>
            <person name="Schoppmeier M."/>
            <person name="Schroder R."/>
            <person name="Shippy T.D."/>
            <person name="Simonnet F."/>
            <person name="Marques-Souza H."/>
            <person name="Tautz D."/>
            <person name="Tomoyasu Y."/>
            <person name="Trauner J."/>
            <person name="Van der Zee M."/>
            <person name="Vervoort M."/>
            <person name="Wittkopp N."/>
            <person name="Wimmer E.A."/>
            <person name="Yang X."/>
            <person name="Jones A.K."/>
            <person name="Sattelle D.B."/>
            <person name="Ebert P.R."/>
            <person name="Nelson D."/>
            <person name="Scott J.G."/>
            <person name="Beeman R.W."/>
            <person name="Muthukrishnan S."/>
            <person name="Kramer K.J."/>
            <person name="Arakane Y."/>
            <person name="Beeman R.W."/>
            <person name="Zhu Q."/>
            <person name="Hogenkamp D."/>
            <person name="Dixit R."/>
            <person name="Oppert B."/>
            <person name="Jiang H."/>
            <person name="Zou Z."/>
            <person name="Marshall J."/>
            <person name="Elpidina E."/>
            <person name="Vinokurov K."/>
            <person name="Oppert C."/>
            <person name="Zou Z."/>
            <person name="Evans J."/>
            <person name="Lu Z."/>
            <person name="Zhao P."/>
            <person name="Sumathipala N."/>
            <person name="Altincicek B."/>
            <person name="Vilcinskas A."/>
            <person name="Williams M."/>
            <person name="Hultmark D."/>
            <person name="Hetru C."/>
            <person name="Jiang H."/>
            <person name="Grimmelikhuijzen C.J."/>
            <person name="Hauser F."/>
            <person name="Cazzamali G."/>
            <person name="Williamson M."/>
            <person name="Park Y."/>
            <person name="Li B."/>
            <person name="Tanaka Y."/>
            <person name="Predel R."/>
            <person name="Neupert S."/>
            <person name="Schachtner J."/>
            <person name="Verleyen P."/>
            <person name="Raible F."/>
            <person name="Bork P."/>
            <person name="Friedrich M."/>
            <person name="Walden K.K."/>
            <person name="Robertson H.M."/>
            <person name="Angeli S."/>
            <person name="Foret S."/>
            <person name="Bucher G."/>
            <person name="Schuetz S."/>
            <person name="Maleszka R."/>
            <person name="Wimmer E.A."/>
            <person name="Beeman R.W."/>
            <person name="Lorenzen M."/>
            <person name="Tomoyasu Y."/>
            <person name="Miller S.C."/>
            <person name="Grossmann D."/>
            <person name="Bucher G."/>
        </authorList>
    </citation>
    <scope>NUCLEOTIDE SEQUENCE [LARGE SCALE GENOMIC DNA]</scope>
    <source>
        <strain evidence="1 2">Georgia GA2</strain>
    </source>
</reference>
<dbReference type="AlphaFoldDB" id="D6WWQ7"/>
<protein>
    <submittedName>
        <fullName evidence="1">Uncharacterized protein</fullName>
    </submittedName>
</protein>
<gene>
    <name evidence="1" type="primary">GLEAN_06421</name>
    <name evidence="1" type="ORF">TcasGA2_TC006421</name>
</gene>
<evidence type="ECO:0000313" key="1">
    <source>
        <dbReference type="EMBL" id="EFA08746.1"/>
    </source>
</evidence>
<proteinExistence type="predicted"/>
<accession>D6WWQ7</accession>
<dbReference type="HOGENOM" id="CLU_2641348_0_0_1"/>
<reference evidence="1 2" key="2">
    <citation type="journal article" date="2010" name="Nucleic Acids Res.">
        <title>BeetleBase in 2010: revisions to provide comprehensive genomic information for Tribolium castaneum.</title>
        <authorList>
            <person name="Kim H.S."/>
            <person name="Murphy T."/>
            <person name="Xia J."/>
            <person name="Caragea D."/>
            <person name="Park Y."/>
            <person name="Beeman R.W."/>
            <person name="Lorenzen M.D."/>
            <person name="Butcher S."/>
            <person name="Manak J.R."/>
            <person name="Brown S.J."/>
        </authorList>
    </citation>
    <scope>GENOME REANNOTATION</scope>
    <source>
        <strain evidence="1 2">Georgia GA2</strain>
    </source>
</reference>
<evidence type="ECO:0000313" key="2">
    <source>
        <dbReference type="Proteomes" id="UP000007266"/>
    </source>
</evidence>